<dbReference type="Gene3D" id="3.40.1580.20">
    <property type="entry name" value="Syd protein"/>
    <property type="match status" value="1"/>
</dbReference>
<organism evidence="4 5">
    <name type="scientific">Pseudoalteromonas xiamenensis</name>
    <dbReference type="NCBI Taxonomy" id="882626"/>
    <lineage>
        <taxon>Bacteria</taxon>
        <taxon>Pseudomonadati</taxon>
        <taxon>Pseudomonadota</taxon>
        <taxon>Gammaproteobacteria</taxon>
        <taxon>Alteromonadales</taxon>
        <taxon>Pseudoalteromonadaceae</taxon>
        <taxon>Pseudoalteromonas</taxon>
    </lineage>
</organism>
<dbReference type="AlphaFoldDB" id="A0A975DGJ0"/>
<dbReference type="RefSeq" id="WP_208843014.1">
    <property type="nucleotide sequence ID" value="NZ_CP072133.1"/>
</dbReference>
<gene>
    <name evidence="4" type="primary">syd</name>
    <name evidence="4" type="ORF">J5O05_16590</name>
</gene>
<evidence type="ECO:0000313" key="4">
    <source>
        <dbReference type="EMBL" id="QTH71373.1"/>
    </source>
</evidence>
<dbReference type="InterPro" id="IPR038228">
    <property type="entry name" value="Syd_sf"/>
</dbReference>
<dbReference type="KEGG" id="pxi:J5O05_16590"/>
<dbReference type="Pfam" id="PF07348">
    <property type="entry name" value="Syd"/>
    <property type="match status" value="1"/>
</dbReference>
<accession>A0A975DGJ0</accession>
<dbReference type="Proteomes" id="UP000664904">
    <property type="component" value="Chromosome"/>
</dbReference>
<keyword evidence="1" id="KW-1003">Cell membrane</keyword>
<proteinExistence type="predicted"/>
<keyword evidence="2" id="KW-0997">Cell inner membrane</keyword>
<dbReference type="CDD" id="cd16323">
    <property type="entry name" value="Syd"/>
    <property type="match status" value="1"/>
</dbReference>
<keyword evidence="3" id="KW-0472">Membrane</keyword>
<sequence>MSETLLLQQTLNQFNQLHPTTFHDDAWPSPCEIGGLLDDEQIAWLPVAREGESLNALAKALEVQFPIALHQFYSEFFAPNIQATFEGHGIELIQPWSKDDFERLQENITGHVLMKRRLKQPETVFIGLTEQDDVLITVELATGNVCLEQLGKKPHHILASSLEAFVEQLSII</sequence>
<dbReference type="GO" id="GO:0009898">
    <property type="term" value="C:cytoplasmic side of plasma membrane"/>
    <property type="evidence" value="ECO:0007669"/>
    <property type="project" value="InterPro"/>
</dbReference>
<dbReference type="NCBIfam" id="NF003439">
    <property type="entry name" value="PRK04968.1"/>
    <property type="match status" value="1"/>
</dbReference>
<evidence type="ECO:0000313" key="5">
    <source>
        <dbReference type="Proteomes" id="UP000664904"/>
    </source>
</evidence>
<name>A0A975DGJ0_9GAMM</name>
<protein>
    <submittedName>
        <fullName evidence="4">SecY-interacting protein</fullName>
    </submittedName>
</protein>
<evidence type="ECO:0000256" key="2">
    <source>
        <dbReference type="ARBA" id="ARBA00022519"/>
    </source>
</evidence>
<reference evidence="4" key="1">
    <citation type="submission" date="2021-03" db="EMBL/GenBank/DDBJ databases">
        <title>Complete Genome of Pseudoalteromonas xiamenensis STKMTI.2, a new potential marine bacterium producing anti-Vibrio compounds.</title>
        <authorList>
            <person name="Handayani D.P."/>
            <person name="Isnansetyo A."/>
            <person name="Istiqomah I."/>
            <person name="Jumina J."/>
        </authorList>
    </citation>
    <scope>NUCLEOTIDE SEQUENCE</scope>
    <source>
        <strain evidence="4">STKMTI.2</strain>
    </source>
</reference>
<evidence type="ECO:0000256" key="1">
    <source>
        <dbReference type="ARBA" id="ARBA00022475"/>
    </source>
</evidence>
<keyword evidence="5" id="KW-1185">Reference proteome</keyword>
<dbReference type="EMBL" id="CP072133">
    <property type="protein sequence ID" value="QTH71373.1"/>
    <property type="molecule type" value="Genomic_DNA"/>
</dbReference>
<dbReference type="InterPro" id="IPR009948">
    <property type="entry name" value="Syd"/>
</dbReference>
<evidence type="ECO:0000256" key="3">
    <source>
        <dbReference type="ARBA" id="ARBA00023136"/>
    </source>
</evidence>